<evidence type="ECO:0000313" key="3">
    <source>
        <dbReference type="EMBL" id="RUR67344.1"/>
    </source>
</evidence>
<dbReference type="InterPro" id="IPR036737">
    <property type="entry name" value="OmpA-like_sf"/>
</dbReference>
<accession>A0A433MI30</accession>
<comment type="caution">
    <text evidence="3">The sequence shown here is derived from an EMBL/GenBank/DDBJ whole genome shotgun (WGS) entry which is preliminary data.</text>
</comment>
<organism evidence="3 4">
    <name type="scientific">Variovorax guangxiensis</name>
    <dbReference type="NCBI Taxonomy" id="1775474"/>
    <lineage>
        <taxon>Bacteria</taxon>
        <taxon>Pseudomonadati</taxon>
        <taxon>Pseudomonadota</taxon>
        <taxon>Betaproteobacteria</taxon>
        <taxon>Burkholderiales</taxon>
        <taxon>Comamonadaceae</taxon>
        <taxon>Variovorax</taxon>
    </lineage>
</organism>
<sequence length="172" mass="18818">MRTVLRATSSLEKSLAAYKFLAALMALPMLPALACSPVKSIDLYFPTDSAAVTTEQVVRLVEWIDMLRKRYPNHEKFFIGGAAEIGERHAKALAIDRAKAAARIFQELQLSPARVELSSKGYAYDPRASLKGEKLRRAEIDFLPACPHECPCQKGDPLSAAPTAPSPVPARP</sequence>
<gene>
    <name evidence="3" type="ORF">EJP67_09750</name>
</gene>
<evidence type="ECO:0000256" key="1">
    <source>
        <dbReference type="SAM" id="MobiDB-lite"/>
    </source>
</evidence>
<dbReference type="Proteomes" id="UP000281118">
    <property type="component" value="Unassembled WGS sequence"/>
</dbReference>
<dbReference type="InterPro" id="IPR006665">
    <property type="entry name" value="OmpA-like"/>
</dbReference>
<protein>
    <recommendedName>
        <fullName evidence="2">OmpA-like domain-containing protein</fullName>
    </recommendedName>
</protein>
<evidence type="ECO:0000313" key="4">
    <source>
        <dbReference type="Proteomes" id="UP000281118"/>
    </source>
</evidence>
<proteinExistence type="predicted"/>
<dbReference type="OrthoDB" id="9132204at2"/>
<reference evidence="3 4" key="1">
    <citation type="submission" date="2018-12" db="EMBL/GenBank/DDBJ databases">
        <title>The genome sequences of Variovorax guangxiensis DSM 27352.</title>
        <authorList>
            <person name="Gao J."/>
            <person name="Sun J."/>
        </authorList>
    </citation>
    <scope>NUCLEOTIDE SEQUENCE [LARGE SCALE GENOMIC DNA]</scope>
    <source>
        <strain evidence="3 4">DSM 27352</strain>
    </source>
</reference>
<dbReference type="Gene3D" id="3.30.1330.60">
    <property type="entry name" value="OmpA-like domain"/>
    <property type="match status" value="1"/>
</dbReference>
<name>A0A433MI30_9BURK</name>
<evidence type="ECO:0000259" key="2">
    <source>
        <dbReference type="Pfam" id="PF00691"/>
    </source>
</evidence>
<dbReference type="AlphaFoldDB" id="A0A433MI30"/>
<feature type="region of interest" description="Disordered" evidence="1">
    <location>
        <begin position="151"/>
        <end position="172"/>
    </location>
</feature>
<dbReference type="Pfam" id="PF00691">
    <property type="entry name" value="OmpA"/>
    <property type="match status" value="1"/>
</dbReference>
<feature type="domain" description="OmpA-like" evidence="2">
    <location>
        <begin position="44"/>
        <end position="123"/>
    </location>
</feature>
<dbReference type="SUPFAM" id="SSF103088">
    <property type="entry name" value="OmpA-like"/>
    <property type="match status" value="1"/>
</dbReference>
<dbReference type="EMBL" id="RXFT01000003">
    <property type="protein sequence ID" value="RUR67344.1"/>
    <property type="molecule type" value="Genomic_DNA"/>
</dbReference>